<evidence type="ECO:0000313" key="9">
    <source>
        <dbReference type="EMBL" id="WWD79588.1"/>
    </source>
</evidence>
<feature type="binding site" evidence="7">
    <location>
        <position position="204"/>
    </location>
    <ligand>
        <name>Zn(2+)</name>
        <dbReference type="ChEBI" id="CHEBI:29105"/>
        <label>1</label>
    </ligand>
</feature>
<dbReference type="KEGG" id="ahal:FTX54_014480"/>
<comment type="cofactor">
    <cofactor evidence="1">
        <name>Mn(2+)</name>
        <dbReference type="ChEBI" id="CHEBI:29035"/>
    </cofactor>
</comment>
<feature type="binding site" evidence="7">
    <location>
        <position position="104"/>
    </location>
    <ligand>
        <name>Zn(2+)</name>
        <dbReference type="ChEBI" id="CHEBI:29105"/>
        <label>2</label>
    </ligand>
</feature>
<dbReference type="SUPFAM" id="SSF53187">
    <property type="entry name" value="Zn-dependent exopeptidases"/>
    <property type="match status" value="1"/>
</dbReference>
<dbReference type="CDD" id="cd03884">
    <property type="entry name" value="M20_bAS"/>
    <property type="match status" value="1"/>
</dbReference>
<keyword evidence="10" id="KW-1185">Reference proteome</keyword>
<evidence type="ECO:0000256" key="2">
    <source>
        <dbReference type="ARBA" id="ARBA00006153"/>
    </source>
</evidence>
<evidence type="ECO:0000259" key="8">
    <source>
        <dbReference type="Pfam" id="PF07687"/>
    </source>
</evidence>
<feature type="binding site" evidence="7">
    <location>
        <position position="104"/>
    </location>
    <ligand>
        <name>Zn(2+)</name>
        <dbReference type="ChEBI" id="CHEBI:29105"/>
        <label>1</label>
    </ligand>
</feature>
<protein>
    <submittedName>
        <fullName evidence="9">M20 family metallo-hydrolase</fullName>
    </submittedName>
</protein>
<evidence type="ECO:0000256" key="7">
    <source>
        <dbReference type="PIRSR" id="PIRSR001235-1"/>
    </source>
</evidence>
<dbReference type="Pfam" id="PF07687">
    <property type="entry name" value="M20_dimer"/>
    <property type="match status" value="1"/>
</dbReference>
<evidence type="ECO:0000256" key="5">
    <source>
        <dbReference type="ARBA" id="ARBA00022801"/>
    </source>
</evidence>
<dbReference type="AlphaFoldDB" id="A0AAJ8LQY8"/>
<dbReference type="NCBIfam" id="NF006771">
    <property type="entry name" value="PRK09290.1-5"/>
    <property type="match status" value="1"/>
</dbReference>
<dbReference type="InterPro" id="IPR010158">
    <property type="entry name" value="Amidase_Cbmase"/>
</dbReference>
<accession>A0AAJ8LQY8</accession>
<reference evidence="9 10" key="1">
    <citation type="submission" date="2024-01" db="EMBL/GenBank/DDBJ databases">
        <title>Complete Genome Sequence of Alkalicoccus halolimnae BZ-SZ-XJ29T, a Moderately Halophilic Bacterium Isolated from a Salt Lake.</title>
        <authorList>
            <person name="Zhao B."/>
        </authorList>
    </citation>
    <scope>NUCLEOTIDE SEQUENCE [LARGE SCALE GENOMIC DNA]</scope>
    <source>
        <strain evidence="9 10">BZ-SZ-XJ29</strain>
    </source>
</reference>
<dbReference type="EMBL" id="CP144914">
    <property type="protein sequence ID" value="WWD79588.1"/>
    <property type="molecule type" value="Genomic_DNA"/>
</dbReference>
<comment type="subunit">
    <text evidence="3">Homodimer.</text>
</comment>
<dbReference type="PIRSF" id="PIRSF001235">
    <property type="entry name" value="Amidase_carbamoylase"/>
    <property type="match status" value="1"/>
</dbReference>
<dbReference type="GO" id="GO:0016813">
    <property type="term" value="F:hydrolase activity, acting on carbon-nitrogen (but not peptide) bonds, in linear amidines"/>
    <property type="evidence" value="ECO:0007669"/>
    <property type="project" value="InterPro"/>
</dbReference>
<dbReference type="Proteomes" id="UP000321816">
    <property type="component" value="Chromosome"/>
</dbReference>
<dbReference type="RefSeq" id="WP_338484984.1">
    <property type="nucleotide sequence ID" value="NZ_CP144914.1"/>
</dbReference>
<evidence type="ECO:0000256" key="1">
    <source>
        <dbReference type="ARBA" id="ARBA00001936"/>
    </source>
</evidence>
<gene>
    <name evidence="9" type="ORF">FTX54_014480</name>
</gene>
<keyword evidence="7" id="KW-0862">Zinc</keyword>
<evidence type="ECO:0000256" key="6">
    <source>
        <dbReference type="ARBA" id="ARBA00023211"/>
    </source>
</evidence>
<dbReference type="Gene3D" id="3.30.70.360">
    <property type="match status" value="1"/>
</dbReference>
<dbReference type="InterPro" id="IPR002933">
    <property type="entry name" value="Peptidase_M20"/>
</dbReference>
<dbReference type="SUPFAM" id="SSF55031">
    <property type="entry name" value="Bacterial exopeptidase dimerisation domain"/>
    <property type="match status" value="1"/>
</dbReference>
<evidence type="ECO:0000256" key="3">
    <source>
        <dbReference type="ARBA" id="ARBA00011738"/>
    </source>
</evidence>
<keyword evidence="6" id="KW-0464">Manganese</keyword>
<dbReference type="GO" id="GO:0046872">
    <property type="term" value="F:metal ion binding"/>
    <property type="evidence" value="ECO:0007669"/>
    <property type="project" value="UniProtKB-KW"/>
</dbReference>
<keyword evidence="5" id="KW-0378">Hydrolase</keyword>
<feature type="binding site" evidence="7">
    <location>
        <position position="139"/>
    </location>
    <ligand>
        <name>Zn(2+)</name>
        <dbReference type="ChEBI" id="CHEBI:29105"/>
        <label>2</label>
    </ligand>
</feature>
<feature type="domain" description="Peptidase M20 dimerisation" evidence="8">
    <location>
        <begin position="226"/>
        <end position="317"/>
    </location>
</feature>
<dbReference type="PANTHER" id="PTHR32494:SF19">
    <property type="entry name" value="ALLANTOATE DEIMINASE-RELATED"/>
    <property type="match status" value="1"/>
</dbReference>
<dbReference type="InterPro" id="IPR011650">
    <property type="entry name" value="Peptidase_M20_dimer"/>
</dbReference>
<comment type="cofactor">
    <cofactor evidence="7">
        <name>Zn(2+)</name>
        <dbReference type="ChEBI" id="CHEBI:29105"/>
    </cofactor>
    <text evidence="7">Binds 2 Zn(2+) ions per subunit.</text>
</comment>
<organism evidence="9 10">
    <name type="scientific">Alkalicoccus halolimnae</name>
    <dbReference type="NCBI Taxonomy" id="1667239"/>
    <lineage>
        <taxon>Bacteria</taxon>
        <taxon>Bacillati</taxon>
        <taxon>Bacillota</taxon>
        <taxon>Bacilli</taxon>
        <taxon>Bacillales</taxon>
        <taxon>Bacillaceae</taxon>
        <taxon>Alkalicoccus</taxon>
    </lineage>
</organism>
<dbReference type="Gene3D" id="3.40.630.10">
    <property type="entry name" value="Zn peptidases"/>
    <property type="match status" value="1"/>
</dbReference>
<dbReference type="Pfam" id="PF01546">
    <property type="entry name" value="Peptidase_M20"/>
    <property type="match status" value="1"/>
</dbReference>
<keyword evidence="4 7" id="KW-0479">Metal-binding</keyword>
<name>A0AAJ8LQY8_9BACI</name>
<feature type="binding site" evidence="7">
    <location>
        <position position="397"/>
    </location>
    <ligand>
        <name>Zn(2+)</name>
        <dbReference type="ChEBI" id="CHEBI:29105"/>
        <label>2</label>
    </ligand>
</feature>
<dbReference type="InterPro" id="IPR036264">
    <property type="entry name" value="Bact_exopeptidase_dim_dom"/>
</dbReference>
<evidence type="ECO:0000313" key="10">
    <source>
        <dbReference type="Proteomes" id="UP000321816"/>
    </source>
</evidence>
<dbReference type="PANTHER" id="PTHR32494">
    <property type="entry name" value="ALLANTOATE DEIMINASE-RELATED"/>
    <property type="match status" value="1"/>
</dbReference>
<feature type="binding site" evidence="7">
    <location>
        <position position="93"/>
    </location>
    <ligand>
        <name>Zn(2+)</name>
        <dbReference type="ChEBI" id="CHEBI:29105"/>
        <label>1</label>
    </ligand>
</feature>
<sequence>MYDKLVRSYNKELSYNGVEGERIARRLHAISRIGRTKQEGSRRLAFTPEETEAKEMVWEWMEKAGLQVRKDGAGNIIGRFEGNSSQTIISGSHLDSVPNGGHFDGPLGVLAALEVAQAWKDTGFKPEKSYEVVIFTDEEGARFRSGFTGSQAMTGLWEQEVKEKLTDENGKTFSQVLQENGLSFDTMRSAERDFRSIEAFIEVHIEQGKRLEKEDLPVGIVQGIAGPCWLNVRFHGTAGHAGNTPMNDRRDALVAASQFVQAVEELPPLISRSSVATVGKMEVSPNGVNVIPGEVNLTVDLRDIHEGNRDKLKEAVLLLAGKIADTRGVTVTTEEKINVTPVQVNRDMQQRAAQAMYDTLKQEPFFLPSGAGHDAMVMGQKTDIAMLFTRSKDGVSHTPEEWSSLDDCTQTVHVLKKLIEDLCRN</sequence>
<dbReference type="NCBIfam" id="TIGR01879">
    <property type="entry name" value="hydantase"/>
    <property type="match status" value="1"/>
</dbReference>
<comment type="similarity">
    <text evidence="2">Belongs to the peptidase M20 family.</text>
</comment>
<proteinExistence type="inferred from homology"/>
<evidence type="ECO:0000256" key="4">
    <source>
        <dbReference type="ARBA" id="ARBA00022723"/>
    </source>
</evidence>